<evidence type="ECO:0000313" key="4">
    <source>
        <dbReference type="EMBL" id="RZU13835.1"/>
    </source>
</evidence>
<evidence type="ECO:0000259" key="3">
    <source>
        <dbReference type="Pfam" id="PF13427"/>
    </source>
</evidence>
<dbReference type="GO" id="GO:0016740">
    <property type="term" value="F:transferase activity"/>
    <property type="evidence" value="ECO:0007669"/>
    <property type="project" value="UniProtKB-KW"/>
</dbReference>
<dbReference type="RefSeq" id="WP_130446049.1">
    <property type="nucleotide sequence ID" value="NZ_SHKR01000013.1"/>
</dbReference>
<dbReference type="InterPro" id="IPR025184">
    <property type="entry name" value="AadA_C"/>
</dbReference>
<dbReference type="Proteomes" id="UP000292027">
    <property type="component" value="Unassembled WGS sequence"/>
</dbReference>
<reference evidence="4 5" key="1">
    <citation type="journal article" date="2015" name="Stand. Genomic Sci.">
        <title>Genomic Encyclopedia of Bacterial and Archaeal Type Strains, Phase III: the genomes of soil and plant-associated and newly described type strains.</title>
        <authorList>
            <person name="Whitman W.B."/>
            <person name="Woyke T."/>
            <person name="Klenk H.P."/>
            <person name="Zhou Y."/>
            <person name="Lilburn T.G."/>
            <person name="Beck B.J."/>
            <person name="De Vos P."/>
            <person name="Vandamme P."/>
            <person name="Eisen J.A."/>
            <person name="Garrity G."/>
            <person name="Hugenholtz P."/>
            <person name="Kyrpides N.C."/>
        </authorList>
    </citation>
    <scope>NUCLEOTIDE SEQUENCE [LARGE SCALE GENOMIC DNA]</scope>
    <source>
        <strain evidence="4 5">VKM Ac-2540</strain>
    </source>
</reference>
<sequence length="283" mass="31114">MVLPGPVRDLCERYLLLVERELPAGLVTGVYLRGGVVFGEWAPRQSDVDFVATVAHRPEPAEVEALRGVHAQLAAYSSVHFDGPYLLASDLACDPRTVPPVPEMMHTGKLEVLASPSWIIAWHELARGGITIAGPELSTLKIWTDEQVLHAYTVDNLDTYWRRNAEGLTRATPADLPADEQERDYLLSHCIVASVRLHHLLVTGEMTAKSHAARWALTHYDERWHRVLTEGLRLREGAGTSAYDDQAELLADIRDFLAHVVETGTGKPMSPTGATVAPSHPGS</sequence>
<keyword evidence="1" id="KW-0808">Transferase</keyword>
<name>A0A4Q7WVM7_9ACTN</name>
<feature type="region of interest" description="Disordered" evidence="2">
    <location>
        <begin position="264"/>
        <end position="283"/>
    </location>
</feature>
<dbReference type="EMBL" id="SHKR01000013">
    <property type="protein sequence ID" value="RZU13835.1"/>
    <property type="molecule type" value="Genomic_DNA"/>
</dbReference>
<feature type="domain" description="Adenylyltransferase AadA C-terminal" evidence="3">
    <location>
        <begin position="169"/>
        <end position="257"/>
    </location>
</feature>
<dbReference type="AlphaFoldDB" id="A0A4Q7WVM7"/>
<protein>
    <submittedName>
        <fullName evidence="4">Uncharacterized protein DUF4111</fullName>
    </submittedName>
</protein>
<proteinExistence type="predicted"/>
<evidence type="ECO:0000256" key="2">
    <source>
        <dbReference type="SAM" id="MobiDB-lite"/>
    </source>
</evidence>
<organism evidence="4 5">
    <name type="scientific">Kribbella rubisoli</name>
    <dbReference type="NCBI Taxonomy" id="3075929"/>
    <lineage>
        <taxon>Bacteria</taxon>
        <taxon>Bacillati</taxon>
        <taxon>Actinomycetota</taxon>
        <taxon>Actinomycetes</taxon>
        <taxon>Propionibacteriales</taxon>
        <taxon>Kribbellaceae</taxon>
        <taxon>Kribbella</taxon>
    </lineage>
</organism>
<gene>
    <name evidence="4" type="ORF">EV645_4689</name>
</gene>
<dbReference type="Pfam" id="PF13427">
    <property type="entry name" value="AadA_C"/>
    <property type="match status" value="1"/>
</dbReference>
<keyword evidence="5" id="KW-1185">Reference proteome</keyword>
<evidence type="ECO:0000313" key="5">
    <source>
        <dbReference type="Proteomes" id="UP000292027"/>
    </source>
</evidence>
<accession>A0A4Q7WVM7</accession>
<evidence type="ECO:0000256" key="1">
    <source>
        <dbReference type="ARBA" id="ARBA00022679"/>
    </source>
</evidence>
<dbReference type="OrthoDB" id="4066793at2"/>
<comment type="caution">
    <text evidence="4">The sequence shown here is derived from an EMBL/GenBank/DDBJ whole genome shotgun (WGS) entry which is preliminary data.</text>
</comment>